<sequence>MRLGVAACVVLVPFAAACGTDEGPTSVAAAQQTNRCEIAAADAAYRDATGRVARQRAIKRIVQQENCGRSKPGKWGCIVDEDVERAMRGDVDAPGLRALISVDPPLYGSIAPEVVDPARYVVNLWCAHFDGGPTFVLSGVRP</sequence>
<evidence type="ECO:0008006" key="4">
    <source>
        <dbReference type="Google" id="ProtNLM"/>
    </source>
</evidence>
<organism evidence="2 3">
    <name type="scientific">Tsukamurella paurometabola</name>
    <name type="common">Corynebacterium paurometabolum</name>
    <dbReference type="NCBI Taxonomy" id="2061"/>
    <lineage>
        <taxon>Bacteria</taxon>
        <taxon>Bacillati</taxon>
        <taxon>Actinomycetota</taxon>
        <taxon>Actinomycetes</taxon>
        <taxon>Mycobacteriales</taxon>
        <taxon>Tsukamurellaceae</taxon>
        <taxon>Tsukamurella</taxon>
    </lineage>
</organism>
<accession>A0A3P8L8W1</accession>
<gene>
    <name evidence="2" type="ORF">NCTC10741_03549</name>
</gene>
<feature type="chain" id="PRO_5038596487" description="Lipoprotein" evidence="1">
    <location>
        <begin position="18"/>
        <end position="142"/>
    </location>
</feature>
<evidence type="ECO:0000313" key="3">
    <source>
        <dbReference type="Proteomes" id="UP000271626"/>
    </source>
</evidence>
<evidence type="ECO:0000313" key="2">
    <source>
        <dbReference type="EMBL" id="VDR40391.1"/>
    </source>
</evidence>
<dbReference type="PROSITE" id="PS51257">
    <property type="entry name" value="PROKAR_LIPOPROTEIN"/>
    <property type="match status" value="1"/>
</dbReference>
<dbReference type="RefSeq" id="WP_126197383.1">
    <property type="nucleotide sequence ID" value="NZ_CP085954.1"/>
</dbReference>
<keyword evidence="1" id="KW-0732">Signal</keyword>
<dbReference type="Proteomes" id="UP000271626">
    <property type="component" value="Chromosome"/>
</dbReference>
<feature type="signal peptide" evidence="1">
    <location>
        <begin position="1"/>
        <end position="17"/>
    </location>
</feature>
<reference evidence="2 3" key="1">
    <citation type="submission" date="2018-12" db="EMBL/GenBank/DDBJ databases">
        <authorList>
            <consortium name="Pathogen Informatics"/>
        </authorList>
    </citation>
    <scope>NUCLEOTIDE SEQUENCE [LARGE SCALE GENOMIC DNA]</scope>
    <source>
        <strain evidence="2 3">NCTC10741</strain>
    </source>
</reference>
<evidence type="ECO:0000256" key="1">
    <source>
        <dbReference type="SAM" id="SignalP"/>
    </source>
</evidence>
<protein>
    <recommendedName>
        <fullName evidence="4">Lipoprotein</fullName>
    </recommendedName>
</protein>
<proteinExistence type="predicted"/>
<name>A0A3P8L8W1_TSUPA</name>
<dbReference type="AlphaFoldDB" id="A0A3P8L8W1"/>
<dbReference type="EMBL" id="LR131273">
    <property type="protein sequence ID" value="VDR40391.1"/>
    <property type="molecule type" value="Genomic_DNA"/>
</dbReference>